<name>A0A0J7YP36_BETVV</name>
<evidence type="ECO:0000313" key="2">
    <source>
        <dbReference type="Proteomes" id="UP000035740"/>
    </source>
</evidence>
<dbReference type="Proteomes" id="UP000035740">
    <property type="component" value="Unassembled WGS sequence"/>
</dbReference>
<proteinExistence type="predicted"/>
<sequence length="16" mass="1720">TSAVCPSWLCEVAQIL</sequence>
<dbReference type="AlphaFoldDB" id="A0A0J7YP36"/>
<accession>A0A0J7YP36</accession>
<evidence type="ECO:0000313" key="1">
    <source>
        <dbReference type="EMBL" id="KMS65317.1"/>
    </source>
</evidence>
<protein>
    <submittedName>
        <fullName evidence="1">Uncharacterized protein</fullName>
    </submittedName>
</protein>
<keyword evidence="2" id="KW-1185">Reference proteome</keyword>
<dbReference type="EMBL" id="KQ110743">
    <property type="protein sequence ID" value="KMS65317.1"/>
    <property type="molecule type" value="Genomic_DNA"/>
</dbReference>
<feature type="non-terminal residue" evidence="1">
    <location>
        <position position="1"/>
    </location>
</feature>
<reference evidence="1 2" key="1">
    <citation type="journal article" date="2014" name="Nature">
        <title>The genome of the recently domesticated crop plant sugar beet (Beta vulgaris).</title>
        <authorList>
            <person name="Dohm J.C."/>
            <person name="Minoche A.E."/>
            <person name="Holtgrawe D."/>
            <person name="Capella-Gutierrez S."/>
            <person name="Zakrzewski F."/>
            <person name="Tafer H."/>
            <person name="Rupp O."/>
            <person name="Sorensen T.R."/>
            <person name="Stracke R."/>
            <person name="Reinhardt R."/>
            <person name="Goesmann A."/>
            <person name="Kraft T."/>
            <person name="Schulz B."/>
            <person name="Stadler P.F."/>
            <person name="Schmidt T."/>
            <person name="Gabaldon T."/>
            <person name="Lehrach H."/>
            <person name="Weisshaar B."/>
            <person name="Himmelbauer H."/>
        </authorList>
    </citation>
    <scope>NUCLEOTIDE SEQUENCE [LARGE SCALE GENOMIC DNA]</scope>
    <source>
        <tissue evidence="1">Taproot</tissue>
    </source>
</reference>
<organism evidence="1 2">
    <name type="scientific">Beta vulgaris subsp. vulgaris</name>
    <name type="common">Beet</name>
    <dbReference type="NCBI Taxonomy" id="3555"/>
    <lineage>
        <taxon>Eukaryota</taxon>
        <taxon>Viridiplantae</taxon>
        <taxon>Streptophyta</taxon>
        <taxon>Embryophyta</taxon>
        <taxon>Tracheophyta</taxon>
        <taxon>Spermatophyta</taxon>
        <taxon>Magnoliopsida</taxon>
        <taxon>eudicotyledons</taxon>
        <taxon>Gunneridae</taxon>
        <taxon>Pentapetalae</taxon>
        <taxon>Caryophyllales</taxon>
        <taxon>Chenopodiaceae</taxon>
        <taxon>Betoideae</taxon>
        <taxon>Beta</taxon>
    </lineage>
</organism>
<gene>
    <name evidence="1" type="ORF">BVRB_037210</name>
</gene>